<dbReference type="STRING" id="435830.HMPREF0045_00586"/>
<keyword evidence="2" id="KW-0812">Transmembrane</keyword>
<dbReference type="EMBL" id="ACRN01000002">
    <property type="protein sequence ID" value="EHM89173.1"/>
    <property type="molecule type" value="Genomic_DNA"/>
</dbReference>
<feature type="transmembrane region" description="Helical" evidence="2">
    <location>
        <begin position="165"/>
        <end position="186"/>
    </location>
</feature>
<evidence type="ECO:0000256" key="2">
    <source>
        <dbReference type="SAM" id="Phobius"/>
    </source>
</evidence>
<comment type="caution">
    <text evidence="3">The sequence shown here is derived from an EMBL/GenBank/DDBJ whole genome shotgun (WGS) entry which is preliminary data.</text>
</comment>
<evidence type="ECO:0000313" key="4">
    <source>
        <dbReference type="Proteomes" id="UP000003822"/>
    </source>
</evidence>
<proteinExistence type="predicted"/>
<feature type="transmembrane region" description="Helical" evidence="2">
    <location>
        <begin position="206"/>
        <end position="234"/>
    </location>
</feature>
<dbReference type="PATRIC" id="fig|435830.3.peg.563"/>
<evidence type="ECO:0000256" key="1">
    <source>
        <dbReference type="SAM" id="MobiDB-lite"/>
    </source>
</evidence>
<reference evidence="3 4" key="1">
    <citation type="submission" date="2011-10" db="EMBL/GenBank/DDBJ databases">
        <title>The Genome Sequence of Actinomyces graevenitzii C83.</title>
        <authorList>
            <consortium name="The Broad Institute Genome Sequencing Platform"/>
            <consortium name="The Broad Institute Genome Sequencing Center for Infectious Disease"/>
            <person name="Earl A."/>
            <person name="Ward D."/>
            <person name="Feldgarden M."/>
            <person name="Gevers D."/>
            <person name="Sibley C.D."/>
            <person name="Field T.R."/>
            <person name="Grinwis M."/>
            <person name="Eshaghurshan C.S."/>
            <person name="Surette M.G."/>
            <person name="Young S.K."/>
            <person name="Zeng Q."/>
            <person name="Gargeya S."/>
            <person name="Fitzgerald M."/>
            <person name="Haas B."/>
            <person name="Abouelleil A."/>
            <person name="Alvarado L."/>
            <person name="Arachchi H.M."/>
            <person name="Berlin A."/>
            <person name="Brown A."/>
            <person name="Chapman S.B."/>
            <person name="Chen Z."/>
            <person name="Dunbar C."/>
            <person name="Freedman E."/>
            <person name="Gearin G."/>
            <person name="Goldberg J."/>
            <person name="Griggs A."/>
            <person name="Gujja S."/>
            <person name="Heiman D."/>
            <person name="Howarth C."/>
            <person name="Larson L."/>
            <person name="Lui A."/>
            <person name="MacDonald P.J.P."/>
            <person name="Montmayeur A."/>
            <person name="Murphy C."/>
            <person name="Neiman D."/>
            <person name="Pearson M."/>
            <person name="Priest M."/>
            <person name="Roberts A."/>
            <person name="Saif S."/>
            <person name="Shea T."/>
            <person name="Shenoy N."/>
            <person name="Sisk P."/>
            <person name="Stolte C."/>
            <person name="Sykes S."/>
            <person name="Wortman J."/>
            <person name="Nusbaum C."/>
            <person name="Birren B."/>
        </authorList>
    </citation>
    <scope>NUCLEOTIDE SEQUENCE [LARGE SCALE GENOMIC DNA]</scope>
    <source>
        <strain evidence="3 4">C83</strain>
    </source>
</reference>
<dbReference type="Proteomes" id="UP000003822">
    <property type="component" value="Unassembled WGS sequence"/>
</dbReference>
<evidence type="ECO:0000313" key="3">
    <source>
        <dbReference type="EMBL" id="EHM89173.1"/>
    </source>
</evidence>
<feature type="transmembrane region" description="Helical" evidence="2">
    <location>
        <begin position="241"/>
        <end position="258"/>
    </location>
</feature>
<keyword evidence="2" id="KW-0472">Membrane</keyword>
<sequence>METNPDASLGHLIAALKQYQAASAAGETSPAALAAKRQLTQAFADCEQALVDPAEISSALANSSSPTNASTNPASAPRLAGAQLNSQSALGQPTKDEPDEDKPSDPFDALIYEARESFDAVEQKSRKSSGTEAKTDTPKRVSHKKTVADGPDPAPYLNDGTNTSAFICIAYVAWIGFFYFCGLMVYSEVFKRTNYFEALDTGPQWWLLGLVRIAEFGLLGGSMALLTFICGFILREMRPHFAYPLVALVAMLLVWPTLDYAGNQRLLEDINYELIRLSIVERDPIAEKYFSELPPPQVVSPSMLMQLSALGALIGLWLRRRYDSIDHPMTKLMAGLAKLAAGLKSLFSLHG</sequence>
<feature type="region of interest" description="Disordered" evidence="1">
    <location>
        <begin position="85"/>
        <end position="106"/>
    </location>
</feature>
<feature type="transmembrane region" description="Helical" evidence="2">
    <location>
        <begin position="298"/>
        <end position="318"/>
    </location>
</feature>
<keyword evidence="4" id="KW-1185">Reference proteome</keyword>
<name>G9PDU2_9ACTO</name>
<organism evidence="3 4">
    <name type="scientific">Actinomyces graevenitzii C83</name>
    <dbReference type="NCBI Taxonomy" id="435830"/>
    <lineage>
        <taxon>Bacteria</taxon>
        <taxon>Bacillati</taxon>
        <taxon>Actinomycetota</taxon>
        <taxon>Actinomycetes</taxon>
        <taxon>Actinomycetales</taxon>
        <taxon>Actinomycetaceae</taxon>
        <taxon>Actinomyces</taxon>
    </lineage>
</organism>
<dbReference type="AlphaFoldDB" id="G9PDU2"/>
<keyword evidence="2" id="KW-1133">Transmembrane helix</keyword>
<gene>
    <name evidence="3" type="ORF">HMPREF0045_00586</name>
</gene>
<protein>
    <submittedName>
        <fullName evidence="3">Uncharacterized protein</fullName>
    </submittedName>
</protein>
<accession>G9PDU2</accession>
<feature type="region of interest" description="Disordered" evidence="1">
    <location>
        <begin position="119"/>
        <end position="154"/>
    </location>
</feature>
<dbReference type="HOGENOM" id="CLU_938856_0_0_11"/>